<organism evidence="2 3">
    <name type="scientific">Nocardia neocaledoniensis</name>
    <dbReference type="NCBI Taxonomy" id="236511"/>
    <lineage>
        <taxon>Bacteria</taxon>
        <taxon>Bacillati</taxon>
        <taxon>Actinomycetota</taxon>
        <taxon>Actinomycetes</taxon>
        <taxon>Mycobacteriales</taxon>
        <taxon>Nocardiaceae</taxon>
        <taxon>Nocardia</taxon>
    </lineage>
</organism>
<evidence type="ECO:0000313" key="2">
    <source>
        <dbReference type="EMBL" id="PWV75966.1"/>
    </source>
</evidence>
<feature type="compositionally biased region" description="Pro residues" evidence="1">
    <location>
        <begin position="320"/>
        <end position="336"/>
    </location>
</feature>
<accession>A0A317NKR1</accession>
<keyword evidence="3" id="KW-1185">Reference proteome</keyword>
<gene>
    <name evidence="2" type="ORF">DFR69_10467</name>
</gene>
<sequence length="367" mass="37234">MATGVGLRMADDECIAAVVTEDGAVRLIARDAVLHMSDDGDAALGGPAPTGHAHSISGFVRAVGDPSGVDVDGGEAYRAEDLLATAMFCLIDLTTEHLSGPAEFYATHPAVWTPEIVRGVREALDYLGLKSVALLGEDELPQPEDGVEPGGAYATAAAEAALVAVLATPAGATPPDPLVTENSLVATDVIPALARPAVTAQAYSAAMPVTAQPTKAIPTPTSAIPVVSPADPSKPERSRTPLLIAAAALVGLLLGGVGVSLALRGDEPTAPPPISDARPETLTPTPTPSPFVPAPPAVETTTPPPVVTTTPEPEPTTSTEPPPTTTPEPSPTPTPTTPGRSTTRPLLPFQTVPPGSLPSPMRIPGYN</sequence>
<evidence type="ECO:0000256" key="1">
    <source>
        <dbReference type="SAM" id="MobiDB-lite"/>
    </source>
</evidence>
<feature type="region of interest" description="Disordered" evidence="1">
    <location>
        <begin position="268"/>
        <end position="367"/>
    </location>
</feature>
<proteinExistence type="predicted"/>
<feature type="region of interest" description="Disordered" evidence="1">
    <location>
        <begin position="217"/>
        <end position="237"/>
    </location>
</feature>
<name>A0A317NKR1_9NOCA</name>
<dbReference type="Proteomes" id="UP000246410">
    <property type="component" value="Unassembled WGS sequence"/>
</dbReference>
<protein>
    <submittedName>
        <fullName evidence="2">Uncharacterized protein</fullName>
    </submittedName>
</protein>
<comment type="caution">
    <text evidence="2">The sequence shown here is derived from an EMBL/GenBank/DDBJ whole genome shotgun (WGS) entry which is preliminary data.</text>
</comment>
<dbReference type="RefSeq" id="WP_110037657.1">
    <property type="nucleotide sequence ID" value="NZ_QGTL01000004.1"/>
</dbReference>
<dbReference type="AlphaFoldDB" id="A0A317NKR1"/>
<dbReference type="PRINTS" id="PR01217">
    <property type="entry name" value="PRICHEXTENSN"/>
</dbReference>
<evidence type="ECO:0000313" key="3">
    <source>
        <dbReference type="Proteomes" id="UP000246410"/>
    </source>
</evidence>
<dbReference type="EMBL" id="QGTL01000004">
    <property type="protein sequence ID" value="PWV75966.1"/>
    <property type="molecule type" value="Genomic_DNA"/>
</dbReference>
<reference evidence="2 3" key="1">
    <citation type="submission" date="2018-05" db="EMBL/GenBank/DDBJ databases">
        <title>Genomic Encyclopedia of Type Strains, Phase IV (KMG-IV): sequencing the most valuable type-strain genomes for metagenomic binning, comparative biology and taxonomic classification.</title>
        <authorList>
            <person name="Goeker M."/>
        </authorList>
    </citation>
    <scope>NUCLEOTIDE SEQUENCE [LARGE SCALE GENOMIC DNA]</scope>
    <source>
        <strain evidence="2 3">DSM 44717</strain>
    </source>
</reference>
<feature type="compositionally biased region" description="Pro residues" evidence="1">
    <location>
        <begin position="285"/>
        <end position="306"/>
    </location>
</feature>
<feature type="compositionally biased region" description="Low complexity" evidence="1">
    <location>
        <begin position="307"/>
        <end position="319"/>
    </location>
</feature>